<evidence type="ECO:0000256" key="2">
    <source>
        <dbReference type="ARBA" id="ARBA00008683"/>
    </source>
</evidence>
<dbReference type="CDD" id="cd07023">
    <property type="entry name" value="S49_Sppa_N_C"/>
    <property type="match status" value="1"/>
</dbReference>
<reference evidence="9 10" key="1">
    <citation type="submission" date="2022-12" db="EMBL/GenBank/DDBJ databases">
        <title>Genome sequence of Pasteurellaceae Bisgaard Taxon 45.</title>
        <authorList>
            <person name="Foggin C."/>
            <person name="Rosen L.E."/>
            <person name="Henton M."/>
            <person name="Buys A."/>
            <person name="Floyd T."/>
            <person name="Turner A.D."/>
            <person name="Tarbin J."/>
            <person name="Lloyd A.S."/>
            <person name="Chaitezvi C."/>
            <person name="Ellis R.J."/>
            <person name="Roberts H.C."/>
            <person name="Dastjerdi A."/>
            <person name="Nunez A."/>
            <person name="Van Vliet A.H."/>
            <person name="Steinbach F."/>
        </authorList>
    </citation>
    <scope>NUCLEOTIDE SEQUENCE [LARGE SCALE GENOMIC DNA]</scope>
    <source>
        <strain evidence="9 10">VF20HR</strain>
    </source>
</reference>
<dbReference type="SUPFAM" id="SSF52096">
    <property type="entry name" value="ClpP/crotonase"/>
    <property type="match status" value="2"/>
</dbReference>
<dbReference type="InterPro" id="IPR047217">
    <property type="entry name" value="S49_SppA_67K_type_N"/>
</dbReference>
<evidence type="ECO:0000256" key="4">
    <source>
        <dbReference type="ARBA" id="ARBA00022801"/>
    </source>
</evidence>
<comment type="caution">
    <text evidence="9">The sequence shown here is derived from an EMBL/GenBank/DDBJ whole genome shotgun (WGS) entry which is preliminary data.</text>
</comment>
<keyword evidence="4" id="KW-0378">Hydrolase</keyword>
<gene>
    <name evidence="9" type="primary">sppA</name>
    <name evidence="9" type="ORF">O7M46_09280</name>
</gene>
<feature type="domain" description="Peptidase S49" evidence="8">
    <location>
        <begin position="396"/>
        <end position="544"/>
    </location>
</feature>
<feature type="transmembrane region" description="Helical" evidence="7">
    <location>
        <begin position="21"/>
        <end position="42"/>
    </location>
</feature>
<dbReference type="Gene3D" id="6.20.330.10">
    <property type="match status" value="1"/>
</dbReference>
<proteinExistence type="inferred from homology"/>
<protein>
    <submittedName>
        <fullName evidence="9">Signal peptide peptidase SppA</fullName>
    </submittedName>
</protein>
<dbReference type="PANTHER" id="PTHR33209">
    <property type="entry name" value="PROTEASE 4"/>
    <property type="match status" value="1"/>
</dbReference>
<evidence type="ECO:0000256" key="3">
    <source>
        <dbReference type="ARBA" id="ARBA00022670"/>
    </source>
</evidence>
<dbReference type="Gene3D" id="3.90.226.10">
    <property type="entry name" value="2-enoyl-CoA Hydratase, Chain A, domain 1"/>
    <property type="match status" value="3"/>
</dbReference>
<keyword evidence="6 7" id="KW-0472">Membrane</keyword>
<keyword evidence="5" id="KW-0720">Serine protease</keyword>
<dbReference type="Proteomes" id="UP001224083">
    <property type="component" value="Unassembled WGS sequence"/>
</dbReference>
<evidence type="ECO:0000256" key="1">
    <source>
        <dbReference type="ARBA" id="ARBA00004370"/>
    </source>
</evidence>
<evidence type="ECO:0000313" key="10">
    <source>
        <dbReference type="Proteomes" id="UP001224083"/>
    </source>
</evidence>
<dbReference type="NCBIfam" id="TIGR00706">
    <property type="entry name" value="SppA_dom"/>
    <property type="match status" value="1"/>
</dbReference>
<dbReference type="Pfam" id="PF01343">
    <property type="entry name" value="Peptidase_S49"/>
    <property type="match status" value="2"/>
</dbReference>
<evidence type="ECO:0000256" key="5">
    <source>
        <dbReference type="ARBA" id="ARBA00022825"/>
    </source>
</evidence>
<dbReference type="PANTHER" id="PTHR33209:SF1">
    <property type="entry name" value="PEPTIDASE S49 DOMAIN-CONTAINING PROTEIN"/>
    <property type="match status" value="1"/>
</dbReference>
<comment type="subcellular location">
    <subcellularLocation>
        <location evidence="1">Membrane</location>
    </subcellularLocation>
</comment>
<dbReference type="InterPro" id="IPR002142">
    <property type="entry name" value="Peptidase_S49"/>
</dbReference>
<keyword evidence="7" id="KW-1133">Transmembrane helix</keyword>
<dbReference type="InterPro" id="IPR004635">
    <property type="entry name" value="Pept_S49_SppA"/>
</dbReference>
<dbReference type="EMBL" id="JAQAHH010000009">
    <property type="protein sequence ID" value="MDP9501148.1"/>
    <property type="molecule type" value="Genomic_DNA"/>
</dbReference>
<dbReference type="InterPro" id="IPR047272">
    <property type="entry name" value="S49_SppA_C"/>
</dbReference>
<evidence type="ECO:0000256" key="7">
    <source>
        <dbReference type="SAM" id="Phobius"/>
    </source>
</evidence>
<keyword evidence="3" id="KW-0645">Protease</keyword>
<evidence type="ECO:0000259" key="8">
    <source>
        <dbReference type="Pfam" id="PF01343"/>
    </source>
</evidence>
<dbReference type="PIRSF" id="PIRSF001217">
    <property type="entry name" value="Protease_4_SppA"/>
    <property type="match status" value="1"/>
</dbReference>
<dbReference type="NCBIfam" id="TIGR00705">
    <property type="entry name" value="SppA_67K"/>
    <property type="match status" value="1"/>
</dbReference>
<feature type="domain" description="Peptidase S49" evidence="8">
    <location>
        <begin position="140"/>
        <end position="293"/>
    </location>
</feature>
<organism evidence="9 10">
    <name type="scientific">Bisgaard Taxon 45</name>
    <dbReference type="NCBI Taxonomy" id="304289"/>
    <lineage>
        <taxon>Bacteria</taxon>
        <taxon>Pseudomonadati</taxon>
        <taxon>Pseudomonadota</taxon>
        <taxon>Gammaproteobacteria</taxon>
        <taxon>Pasteurellales</taxon>
        <taxon>Pasteurellaceae</taxon>
    </lineage>
</organism>
<evidence type="ECO:0000313" key="9">
    <source>
        <dbReference type="EMBL" id="MDP9501148.1"/>
    </source>
</evidence>
<dbReference type="CDD" id="cd07018">
    <property type="entry name" value="S49_SppA_67K_type"/>
    <property type="match status" value="1"/>
</dbReference>
<keyword evidence="7" id="KW-0812">Transmembrane</keyword>
<name>A0ABT9KGG4_9PAST</name>
<comment type="similarity">
    <text evidence="2">Belongs to the peptidase S49 family.</text>
</comment>
<dbReference type="InterPro" id="IPR004634">
    <property type="entry name" value="Pept_S49_pIV"/>
</dbReference>
<sequence>MQLIVQFFRLCWRILNFIRELVMNIIFLFFVLLVTAVVGIFFHSNKIQHPIMLENEKYALLLNLDGYLADNREESMSWQKALKELDSQHTPQQISTFDVVYMIDHAKTDDRISGLVLDLNFFEGADLPALEYVGQHINAFKESQKPVIAFADNLDQSQYLLASYADEIYINPIGQVDIKGLRQENLYFKSMLENLDVSTHIFRVGTYKSAVEPFLRDNMSPEAKTDLSEWLGTMWRNYKQIVAQNRQIDPDDVLPEPSKYIQALSALKGDSTAYTLQRQLVTGLANRLEIDEKLLERFGQDKNENIRLIEYEDYLSLLPDRLSEEENSYKIAVVNVEGAIIDGESDEHEVGGDTIARLLRQAHDDDNVKAVILRVNSPGGSAFASEIIRQEVDNLQAIGKPVVVSMGAMAASGGYWIASTADYIIADKNTITGSIGIFALFPTFEKTLKKVGISADGVSTSALSSSSRLSGLSAEMSDILQLEIENGYDKFLSVVSRGRGMTVEEVNKVAQGKIWLGEEAVKHNLVDELGHFNLAVEKASELANQLLEENEKVDNFAVQWMVEEEPNFLTNLLPNIKRRIQAWVGNTLIESMALPVEYRELKKHFGLLNKMNDPTGKYLYCLTCSTIN</sequence>
<evidence type="ECO:0000256" key="6">
    <source>
        <dbReference type="ARBA" id="ARBA00023136"/>
    </source>
</evidence>
<dbReference type="InterPro" id="IPR029045">
    <property type="entry name" value="ClpP/crotonase-like_dom_sf"/>
</dbReference>
<keyword evidence="10" id="KW-1185">Reference proteome</keyword>
<accession>A0ABT9KGG4</accession>